<dbReference type="PANTHER" id="PTHR11736:SF14">
    <property type="entry name" value="NSE3 HOMOLOG, SMC5-SMC6 COMPLEX COMPONENT"/>
    <property type="match status" value="1"/>
</dbReference>
<gene>
    <name evidence="2" type="ORF">PanWU01x14_321790</name>
</gene>
<protein>
    <submittedName>
        <fullName evidence="2">MAGE domain containing protein</fullName>
    </submittedName>
</protein>
<dbReference type="Gene3D" id="1.10.10.1210">
    <property type="entry name" value="MAGE homology domain, winged helix WH2 motif"/>
    <property type="match status" value="1"/>
</dbReference>
<evidence type="ECO:0000313" key="3">
    <source>
        <dbReference type="Proteomes" id="UP000237105"/>
    </source>
</evidence>
<dbReference type="InterPro" id="IPR037445">
    <property type="entry name" value="MAGE"/>
</dbReference>
<proteinExistence type="predicted"/>
<dbReference type="Pfam" id="PF01454">
    <property type="entry name" value="MAGE"/>
    <property type="match status" value="1"/>
</dbReference>
<dbReference type="EMBL" id="JXTB01000537">
    <property type="protein sequence ID" value="PON37275.1"/>
    <property type="molecule type" value="Genomic_DNA"/>
</dbReference>
<organism evidence="2 3">
    <name type="scientific">Parasponia andersonii</name>
    <name type="common">Sponia andersonii</name>
    <dbReference type="NCBI Taxonomy" id="3476"/>
    <lineage>
        <taxon>Eukaryota</taxon>
        <taxon>Viridiplantae</taxon>
        <taxon>Streptophyta</taxon>
        <taxon>Embryophyta</taxon>
        <taxon>Tracheophyta</taxon>
        <taxon>Spermatophyta</taxon>
        <taxon>Magnoliopsida</taxon>
        <taxon>eudicotyledons</taxon>
        <taxon>Gunneridae</taxon>
        <taxon>Pentapetalae</taxon>
        <taxon>rosids</taxon>
        <taxon>fabids</taxon>
        <taxon>Rosales</taxon>
        <taxon>Cannabaceae</taxon>
        <taxon>Parasponia</taxon>
    </lineage>
</organism>
<dbReference type="InterPro" id="IPR041898">
    <property type="entry name" value="MAGE_WH1"/>
</dbReference>
<name>A0A2P5AL53_PARAD</name>
<sequence>MASTTEDLSQFDVSNEEKDKLVAEVIRYVIFKTQQNAGCPIRREELTQLVTKNYRHRSLPGFVINEAKDKLLTVFGYELRELHRSRSSSTNLGRSSQQSLTDAKSYVIMSKIPDDAYRKYVEDVNTAHFTGFTFVVISIVQLSGGKISEDKTTSFCCDARTAESLWHHLRRVGLDERGENHPVLGNAKQALESLVQQRFLQKDKVNGHEGNNLFYGLAERSLDGPFSEKIKEYVSEIGNRELIYVDNDD</sequence>
<dbReference type="Gene3D" id="1.10.10.1200">
    <property type="entry name" value="MAGE homology domain, winged helix WH1 motif"/>
    <property type="match status" value="1"/>
</dbReference>
<dbReference type="AlphaFoldDB" id="A0A2P5AL53"/>
<keyword evidence="3" id="KW-1185">Reference proteome</keyword>
<accession>A0A2P5AL53</accession>
<reference evidence="3" key="1">
    <citation type="submission" date="2016-06" db="EMBL/GenBank/DDBJ databases">
        <title>Parallel loss of symbiosis genes in relatives of nitrogen-fixing non-legume Parasponia.</title>
        <authorList>
            <person name="Van Velzen R."/>
            <person name="Holmer R."/>
            <person name="Bu F."/>
            <person name="Rutten L."/>
            <person name="Van Zeijl A."/>
            <person name="Liu W."/>
            <person name="Santuari L."/>
            <person name="Cao Q."/>
            <person name="Sharma T."/>
            <person name="Shen D."/>
            <person name="Roswanjaya Y."/>
            <person name="Wardhani T."/>
            <person name="Kalhor M.S."/>
            <person name="Jansen J."/>
            <person name="Van den Hoogen J."/>
            <person name="Gungor B."/>
            <person name="Hartog M."/>
            <person name="Hontelez J."/>
            <person name="Verver J."/>
            <person name="Yang W.-C."/>
            <person name="Schijlen E."/>
            <person name="Repin R."/>
            <person name="Schilthuizen M."/>
            <person name="Schranz E."/>
            <person name="Heidstra R."/>
            <person name="Miyata K."/>
            <person name="Fedorova E."/>
            <person name="Kohlen W."/>
            <person name="Bisseling T."/>
            <person name="Smit S."/>
            <person name="Geurts R."/>
        </authorList>
    </citation>
    <scope>NUCLEOTIDE SEQUENCE [LARGE SCALE GENOMIC DNA]</scope>
    <source>
        <strain evidence="3">cv. WU1-14</strain>
    </source>
</reference>
<dbReference type="InterPro" id="IPR002190">
    <property type="entry name" value="MHD_dom"/>
</dbReference>
<dbReference type="GO" id="GO:0005634">
    <property type="term" value="C:nucleus"/>
    <property type="evidence" value="ECO:0007669"/>
    <property type="project" value="TreeGrafter"/>
</dbReference>
<dbReference type="OrthoDB" id="205198at2759"/>
<dbReference type="SMART" id="SM01373">
    <property type="entry name" value="MAGE"/>
    <property type="match status" value="1"/>
</dbReference>
<evidence type="ECO:0000313" key="2">
    <source>
        <dbReference type="EMBL" id="PON37275.1"/>
    </source>
</evidence>
<evidence type="ECO:0000259" key="1">
    <source>
        <dbReference type="SMART" id="SM01373"/>
    </source>
</evidence>
<dbReference type="PANTHER" id="PTHR11736">
    <property type="entry name" value="MELANOMA-ASSOCIATED ANTIGEN MAGE ANTIGEN"/>
    <property type="match status" value="1"/>
</dbReference>
<feature type="domain" description="MAGE" evidence="1">
    <location>
        <begin position="25"/>
        <end position="230"/>
    </location>
</feature>
<dbReference type="Proteomes" id="UP000237105">
    <property type="component" value="Unassembled WGS sequence"/>
</dbReference>
<dbReference type="InterPro" id="IPR041899">
    <property type="entry name" value="MAGE_WH2"/>
</dbReference>
<comment type="caution">
    <text evidence="2">The sequence shown here is derived from an EMBL/GenBank/DDBJ whole genome shotgun (WGS) entry which is preliminary data.</text>
</comment>
<dbReference type="STRING" id="3476.A0A2P5AL53"/>